<dbReference type="RefSeq" id="WP_228458406.1">
    <property type="nucleotide sequence ID" value="NZ_BJYJ01000012.1"/>
</dbReference>
<name>A0A511YN80_9FLAO</name>
<dbReference type="Proteomes" id="UP000321863">
    <property type="component" value="Unassembled WGS sequence"/>
</dbReference>
<proteinExistence type="predicted"/>
<organism evidence="1 2">
    <name type="scientific">Chryseobacterium hagamense</name>
    <dbReference type="NCBI Taxonomy" id="395935"/>
    <lineage>
        <taxon>Bacteria</taxon>
        <taxon>Pseudomonadati</taxon>
        <taxon>Bacteroidota</taxon>
        <taxon>Flavobacteriia</taxon>
        <taxon>Flavobacteriales</taxon>
        <taxon>Weeksellaceae</taxon>
        <taxon>Chryseobacterium group</taxon>
        <taxon>Chryseobacterium</taxon>
    </lineage>
</organism>
<dbReference type="EMBL" id="BJYJ01000012">
    <property type="protein sequence ID" value="GEN76658.1"/>
    <property type="molecule type" value="Genomic_DNA"/>
</dbReference>
<keyword evidence="2" id="KW-1185">Reference proteome</keyword>
<accession>A0A511YN80</accession>
<dbReference type="AlphaFoldDB" id="A0A511YN80"/>
<protein>
    <submittedName>
        <fullName evidence="1">Uncharacterized protein</fullName>
    </submittedName>
</protein>
<reference evidence="1 2" key="1">
    <citation type="submission" date="2019-07" db="EMBL/GenBank/DDBJ databases">
        <title>Whole genome shotgun sequence of Chryseobacterium hagamense NBRC 105253.</title>
        <authorList>
            <person name="Hosoyama A."/>
            <person name="Uohara A."/>
            <person name="Ohji S."/>
            <person name="Ichikawa N."/>
        </authorList>
    </citation>
    <scope>NUCLEOTIDE SEQUENCE [LARGE SCALE GENOMIC DNA]</scope>
    <source>
        <strain evidence="1 2">NBRC 105253</strain>
    </source>
</reference>
<gene>
    <name evidence="1" type="ORF">CHA01nite_23980</name>
</gene>
<evidence type="ECO:0000313" key="1">
    <source>
        <dbReference type="EMBL" id="GEN76658.1"/>
    </source>
</evidence>
<evidence type="ECO:0000313" key="2">
    <source>
        <dbReference type="Proteomes" id="UP000321863"/>
    </source>
</evidence>
<comment type="caution">
    <text evidence="1">The sequence shown here is derived from an EMBL/GenBank/DDBJ whole genome shotgun (WGS) entry which is preliminary data.</text>
</comment>
<sequence length="132" mass="14498">MLTLRCILIISLFYLPAKSQQTDWDNINSMTALNLTAVQNKDSEESSSVVMQIGNGNLAAFSINAKTDIAVKQYGDDNVLYFVNSFSDTETKTAVTAQGNNNIIDITGANSLSEGLQIHIKGDNRTVFIRNY</sequence>